<proteinExistence type="predicted"/>
<accession>A0A382RJR8</accession>
<dbReference type="EMBL" id="UINC01122205">
    <property type="protein sequence ID" value="SVC97876.1"/>
    <property type="molecule type" value="Genomic_DNA"/>
</dbReference>
<evidence type="ECO:0000313" key="1">
    <source>
        <dbReference type="EMBL" id="SVC97876.1"/>
    </source>
</evidence>
<feature type="non-terminal residue" evidence="1">
    <location>
        <position position="28"/>
    </location>
</feature>
<gene>
    <name evidence="1" type="ORF">METZ01_LOCUS350730</name>
</gene>
<dbReference type="AlphaFoldDB" id="A0A382RJR8"/>
<reference evidence="1" key="1">
    <citation type="submission" date="2018-05" db="EMBL/GenBank/DDBJ databases">
        <authorList>
            <person name="Lanie J.A."/>
            <person name="Ng W.-L."/>
            <person name="Kazmierczak K.M."/>
            <person name="Andrzejewski T.M."/>
            <person name="Davidsen T.M."/>
            <person name="Wayne K.J."/>
            <person name="Tettelin H."/>
            <person name="Glass J.I."/>
            <person name="Rusch D."/>
            <person name="Podicherti R."/>
            <person name="Tsui H.-C.T."/>
            <person name="Winkler M.E."/>
        </authorList>
    </citation>
    <scope>NUCLEOTIDE SEQUENCE</scope>
</reference>
<name>A0A382RJR8_9ZZZZ</name>
<organism evidence="1">
    <name type="scientific">marine metagenome</name>
    <dbReference type="NCBI Taxonomy" id="408172"/>
    <lineage>
        <taxon>unclassified sequences</taxon>
        <taxon>metagenomes</taxon>
        <taxon>ecological metagenomes</taxon>
    </lineage>
</organism>
<protein>
    <submittedName>
        <fullName evidence="1">Uncharacterized protein</fullName>
    </submittedName>
</protein>
<sequence>MGITLRLAWRNLWRHPRRTWLTIAAMVF</sequence>